<dbReference type="OrthoDB" id="9811306at2"/>
<evidence type="ECO:0000313" key="19">
    <source>
        <dbReference type="EMBL" id="PWG61316.1"/>
    </source>
</evidence>
<dbReference type="Gene3D" id="1.20.120.960">
    <property type="entry name" value="Histidine kinase NarX, sensor domain"/>
    <property type="match status" value="1"/>
</dbReference>
<evidence type="ECO:0000256" key="8">
    <source>
        <dbReference type="ARBA" id="ARBA00022741"/>
    </source>
</evidence>
<keyword evidence="13 14" id="KW-0472">Membrane</keyword>
<evidence type="ECO:0000256" key="2">
    <source>
        <dbReference type="ARBA" id="ARBA00004429"/>
    </source>
</evidence>
<dbReference type="InterPro" id="IPR005467">
    <property type="entry name" value="His_kinase_dom"/>
</dbReference>
<dbReference type="InterPro" id="IPR029095">
    <property type="entry name" value="NarX-like_N"/>
</dbReference>
<feature type="domain" description="Histidine kinase" evidence="17">
    <location>
        <begin position="403"/>
        <end position="598"/>
    </location>
</feature>
<protein>
    <recommendedName>
        <fullName evidence="14">Sensor protein</fullName>
        <ecNumber evidence="14">2.7.13.3</ecNumber>
    </recommendedName>
</protein>
<feature type="domain" description="HAMP" evidence="18">
    <location>
        <begin position="189"/>
        <end position="241"/>
    </location>
</feature>
<accession>A0A2U2MWY7</accession>
<keyword evidence="15" id="KW-0175">Coiled coil</keyword>
<dbReference type="Gene3D" id="1.10.8.500">
    <property type="entry name" value="HAMP domain in histidine kinase"/>
    <property type="match status" value="1"/>
</dbReference>
<dbReference type="Pfam" id="PF13675">
    <property type="entry name" value="PilJ"/>
    <property type="match status" value="1"/>
</dbReference>
<evidence type="ECO:0000313" key="20">
    <source>
        <dbReference type="Proteomes" id="UP000245474"/>
    </source>
</evidence>
<dbReference type="Pfam" id="PF02518">
    <property type="entry name" value="HATPase_c"/>
    <property type="match status" value="1"/>
</dbReference>
<evidence type="ECO:0000256" key="10">
    <source>
        <dbReference type="ARBA" id="ARBA00022840"/>
    </source>
</evidence>
<dbReference type="Pfam" id="PF00672">
    <property type="entry name" value="HAMP"/>
    <property type="match status" value="1"/>
</dbReference>
<evidence type="ECO:0000256" key="3">
    <source>
        <dbReference type="ARBA" id="ARBA00022475"/>
    </source>
</evidence>
<evidence type="ECO:0000256" key="5">
    <source>
        <dbReference type="ARBA" id="ARBA00022553"/>
    </source>
</evidence>
<dbReference type="Pfam" id="PF07730">
    <property type="entry name" value="HisKA_3"/>
    <property type="match status" value="1"/>
</dbReference>
<dbReference type="GO" id="GO:0005524">
    <property type="term" value="F:ATP binding"/>
    <property type="evidence" value="ECO:0007669"/>
    <property type="project" value="UniProtKB-UniRule"/>
</dbReference>
<evidence type="ECO:0000256" key="16">
    <source>
        <dbReference type="SAM" id="Phobius"/>
    </source>
</evidence>
<dbReference type="CDD" id="cd19408">
    <property type="entry name" value="NarX_NarQ_sensor"/>
    <property type="match status" value="1"/>
</dbReference>
<dbReference type="InterPro" id="IPR042295">
    <property type="entry name" value="NarX-like_N_sf"/>
</dbReference>
<gene>
    <name evidence="19" type="ORF">DEM34_17030</name>
</gene>
<comment type="catalytic activity">
    <reaction evidence="1 14">
        <text>ATP + protein L-histidine = ADP + protein N-phospho-L-histidine.</text>
        <dbReference type="EC" id="2.7.13.3"/>
    </reaction>
</comment>
<dbReference type="Gene3D" id="3.30.565.10">
    <property type="entry name" value="Histidine kinase-like ATPase, C-terminal domain"/>
    <property type="match status" value="1"/>
</dbReference>
<organism evidence="19 20">
    <name type="scientific">Sediminicurvatus halobius</name>
    <dbReference type="NCBI Taxonomy" id="2182432"/>
    <lineage>
        <taxon>Bacteria</taxon>
        <taxon>Pseudomonadati</taxon>
        <taxon>Pseudomonadota</taxon>
        <taxon>Gammaproteobacteria</taxon>
        <taxon>Chromatiales</taxon>
        <taxon>Ectothiorhodospiraceae</taxon>
        <taxon>Sediminicurvatus</taxon>
    </lineage>
</organism>
<dbReference type="SMART" id="SM00387">
    <property type="entry name" value="HATPase_c"/>
    <property type="match status" value="1"/>
</dbReference>
<evidence type="ECO:0000256" key="4">
    <source>
        <dbReference type="ARBA" id="ARBA00022519"/>
    </source>
</evidence>
<dbReference type="PIRSF" id="PIRSF003167">
    <property type="entry name" value="STHK_NarX/NarQ"/>
    <property type="match status" value="1"/>
</dbReference>
<keyword evidence="9 14" id="KW-0418">Kinase</keyword>
<dbReference type="InterPro" id="IPR036890">
    <property type="entry name" value="HATPase_C_sf"/>
</dbReference>
<evidence type="ECO:0000256" key="12">
    <source>
        <dbReference type="ARBA" id="ARBA00023012"/>
    </source>
</evidence>
<reference evidence="19 20" key="1">
    <citation type="submission" date="2018-05" db="EMBL/GenBank/DDBJ databases">
        <title>Spiribacter halobius sp. nov., a moderately halophilic bacterium isolated from marine solar saltern.</title>
        <authorList>
            <person name="Zheng W.-S."/>
            <person name="Lu D.-C."/>
            <person name="Du Z.-J."/>
        </authorList>
    </citation>
    <scope>NUCLEOTIDE SEQUENCE [LARGE SCALE GENOMIC DNA]</scope>
    <source>
        <strain evidence="19 20">E85</strain>
    </source>
</reference>
<keyword evidence="3 14" id="KW-1003">Cell membrane</keyword>
<dbReference type="SUPFAM" id="SSF158472">
    <property type="entry name" value="HAMP domain-like"/>
    <property type="match status" value="1"/>
</dbReference>
<evidence type="ECO:0000256" key="15">
    <source>
        <dbReference type="SAM" id="Coils"/>
    </source>
</evidence>
<dbReference type="SUPFAM" id="SSF55874">
    <property type="entry name" value="ATPase domain of HSP90 chaperone/DNA topoisomerase II/histidine kinase"/>
    <property type="match status" value="1"/>
</dbReference>
<evidence type="ECO:0000256" key="7">
    <source>
        <dbReference type="ARBA" id="ARBA00022692"/>
    </source>
</evidence>
<evidence type="ECO:0000256" key="13">
    <source>
        <dbReference type="ARBA" id="ARBA00023136"/>
    </source>
</evidence>
<dbReference type="GO" id="GO:0005886">
    <property type="term" value="C:plasma membrane"/>
    <property type="evidence" value="ECO:0007669"/>
    <property type="project" value="UniProtKB-SubCell"/>
</dbReference>
<evidence type="ECO:0000259" key="18">
    <source>
        <dbReference type="PROSITE" id="PS50885"/>
    </source>
</evidence>
<keyword evidence="10 14" id="KW-0067">ATP-binding</keyword>
<feature type="transmembrane region" description="Helical" evidence="16">
    <location>
        <begin position="164"/>
        <end position="185"/>
    </location>
</feature>
<proteinExistence type="predicted"/>
<keyword evidence="6 14" id="KW-0808">Transferase</keyword>
<dbReference type="InterPro" id="IPR011712">
    <property type="entry name" value="Sig_transdc_His_kin_sub3_dim/P"/>
</dbReference>
<dbReference type="PROSITE" id="PS50885">
    <property type="entry name" value="HAMP"/>
    <property type="match status" value="1"/>
</dbReference>
<dbReference type="InterPro" id="IPR050482">
    <property type="entry name" value="Sensor_HK_TwoCompSys"/>
</dbReference>
<dbReference type="GO" id="GO:0000155">
    <property type="term" value="F:phosphorelay sensor kinase activity"/>
    <property type="evidence" value="ECO:0007669"/>
    <property type="project" value="UniProtKB-UniRule"/>
</dbReference>
<keyword evidence="12 14" id="KW-0902">Two-component regulatory system</keyword>
<dbReference type="EMBL" id="QFFI01000039">
    <property type="protein sequence ID" value="PWG61316.1"/>
    <property type="molecule type" value="Genomic_DNA"/>
</dbReference>
<dbReference type="Proteomes" id="UP000245474">
    <property type="component" value="Unassembled WGS sequence"/>
</dbReference>
<dbReference type="RefSeq" id="WP_109680029.1">
    <property type="nucleotide sequence ID" value="NZ_CP086615.1"/>
</dbReference>
<keyword evidence="20" id="KW-1185">Reference proteome</keyword>
<comment type="subcellular location">
    <subcellularLocation>
        <location evidence="2">Cell inner membrane</location>
        <topology evidence="2">Multi-pass membrane protein</topology>
    </subcellularLocation>
</comment>
<comment type="caution">
    <text evidence="19">The sequence shown here is derived from an EMBL/GenBank/DDBJ whole genome shotgun (WGS) entry which is preliminary data.</text>
</comment>
<keyword evidence="4 14" id="KW-0997">Cell inner membrane</keyword>
<keyword evidence="11 16" id="KW-1133">Transmembrane helix</keyword>
<keyword evidence="5" id="KW-0597">Phosphoprotein</keyword>
<keyword evidence="7 16" id="KW-0812">Transmembrane</keyword>
<dbReference type="PANTHER" id="PTHR24421">
    <property type="entry name" value="NITRATE/NITRITE SENSOR PROTEIN NARX-RELATED"/>
    <property type="match status" value="1"/>
</dbReference>
<dbReference type="CDD" id="cd16917">
    <property type="entry name" value="HATPase_UhpB-NarQ-NarX-like"/>
    <property type="match status" value="1"/>
</dbReference>
<dbReference type="PANTHER" id="PTHR24421:SF10">
    <property type="entry name" value="NITRATE_NITRITE SENSOR PROTEIN NARQ"/>
    <property type="match status" value="1"/>
</dbReference>
<dbReference type="AlphaFoldDB" id="A0A2U2MWY7"/>
<dbReference type="PROSITE" id="PS50109">
    <property type="entry name" value="HIS_KIN"/>
    <property type="match status" value="1"/>
</dbReference>
<dbReference type="Gene3D" id="1.20.5.1930">
    <property type="match status" value="1"/>
</dbReference>
<evidence type="ECO:0000259" key="17">
    <source>
        <dbReference type="PROSITE" id="PS50109"/>
    </source>
</evidence>
<dbReference type="CDD" id="cd06225">
    <property type="entry name" value="HAMP"/>
    <property type="match status" value="1"/>
</dbReference>
<feature type="transmembrane region" description="Helical" evidence="16">
    <location>
        <begin position="13"/>
        <end position="33"/>
    </location>
</feature>
<dbReference type="InterPro" id="IPR003594">
    <property type="entry name" value="HATPase_dom"/>
</dbReference>
<keyword evidence="8 14" id="KW-0547">Nucleotide-binding</keyword>
<evidence type="ECO:0000256" key="1">
    <source>
        <dbReference type="ARBA" id="ARBA00000085"/>
    </source>
</evidence>
<sequence length="606" mass="65659">MAASTYPTPKRSLLAQLGVVLGAIVALALLGLLSSVIVAQTAAGDAAAINHAGTLRMQAWRLASLLQQGAPRAEVDGALASFRDDLEAPALTRVLPGADGHPVRVTYSTVTVQWSLALEPLARRASSGDSQAVRDYLEVVGPFVARVDELVTGLEREAEAKIQLLRTLQGIALFATLALVFYAMYRLSTQILPPLRQLLAAVEQVRAGDLAARTRYREDDEIGLLSMTFNRMAESLQGMTHRLETLVADRTARLTQSNRALQLLYEGARRLGREAPAVADFQEVLEHLTAVLDVGPASLCLTRPGHRQPYRQLVAAGPLAGNGPAVPSCPPPPHGESGVFDLRLSEAGHRYGTLRIAHPPGRPLAGWQIRLAESIAGQFAGALGQREREAERRRLALAEERAVIARELHDSLAQSLSYLRIQTTRMQAALEEDGREEARAVLEELRTGLADAYRQLRELLDTFRLRLTEGGLGAALEAAVSDSAERGGVRVSLYHAGAEPPLTANEELHLVQIAREALANVTQHAEAKHCEVRLATDAQGRLCLTVDDDGIGPPAGEPDHHYGLVIMRERAETLGGRLELTRRPEGGTRVQVCFRPQATRETEDVP</sequence>
<feature type="coiled-coil region" evidence="15">
    <location>
        <begin position="435"/>
        <end position="462"/>
    </location>
</feature>
<dbReference type="EC" id="2.7.13.3" evidence="14"/>
<dbReference type="InterPro" id="IPR003660">
    <property type="entry name" value="HAMP_dom"/>
</dbReference>
<evidence type="ECO:0000256" key="9">
    <source>
        <dbReference type="ARBA" id="ARBA00022777"/>
    </source>
</evidence>
<evidence type="ECO:0000256" key="6">
    <source>
        <dbReference type="ARBA" id="ARBA00022679"/>
    </source>
</evidence>
<evidence type="ECO:0000256" key="14">
    <source>
        <dbReference type="PIRNR" id="PIRNR003167"/>
    </source>
</evidence>
<dbReference type="InterPro" id="IPR016380">
    <property type="entry name" value="Sig_transdc_His_kin_NarX/NarQ"/>
</dbReference>
<dbReference type="SMART" id="SM00304">
    <property type="entry name" value="HAMP"/>
    <property type="match status" value="1"/>
</dbReference>
<dbReference type="GO" id="GO:0046983">
    <property type="term" value="F:protein dimerization activity"/>
    <property type="evidence" value="ECO:0007669"/>
    <property type="project" value="UniProtKB-UniRule"/>
</dbReference>
<evidence type="ECO:0000256" key="11">
    <source>
        <dbReference type="ARBA" id="ARBA00022989"/>
    </source>
</evidence>
<name>A0A2U2MWY7_9GAMM</name>